<keyword evidence="4" id="KW-0808">Transferase</keyword>
<dbReference type="GO" id="GO:0043041">
    <property type="term" value="P:amino acid activation for nonribosomal peptide biosynthetic process"/>
    <property type="evidence" value="ECO:0007669"/>
    <property type="project" value="TreeGrafter"/>
</dbReference>
<dbReference type="GO" id="GO:0005829">
    <property type="term" value="C:cytosol"/>
    <property type="evidence" value="ECO:0007669"/>
    <property type="project" value="TreeGrafter"/>
</dbReference>
<dbReference type="GO" id="GO:0016746">
    <property type="term" value="F:acyltransferase activity"/>
    <property type="evidence" value="ECO:0007669"/>
    <property type="project" value="InterPro"/>
</dbReference>
<dbReference type="CDD" id="cd05930">
    <property type="entry name" value="A_NRPS"/>
    <property type="match status" value="2"/>
</dbReference>
<dbReference type="InterPro" id="IPR016039">
    <property type="entry name" value="Thiolase-like"/>
</dbReference>
<dbReference type="InterPro" id="IPR020845">
    <property type="entry name" value="AMP-binding_CS"/>
</dbReference>
<dbReference type="Gene3D" id="3.30.559.30">
    <property type="entry name" value="Nonribosomal peptide synthetase, condensation domain"/>
    <property type="match status" value="2"/>
</dbReference>
<protein>
    <submittedName>
        <fullName evidence="7">Amino acid adenylation domain-containing protein</fullName>
    </submittedName>
</protein>
<dbReference type="InterPro" id="IPR006162">
    <property type="entry name" value="Ppantetheine_attach_site"/>
</dbReference>
<dbReference type="SUPFAM" id="SSF47336">
    <property type="entry name" value="ACP-like"/>
    <property type="match status" value="4"/>
</dbReference>
<feature type="domain" description="Carrier" evidence="5">
    <location>
        <begin position="2028"/>
        <end position="2105"/>
    </location>
</feature>
<proteinExistence type="predicted"/>
<dbReference type="InterPro" id="IPR014031">
    <property type="entry name" value="Ketoacyl_synth_C"/>
</dbReference>
<dbReference type="InterPro" id="IPR000873">
    <property type="entry name" value="AMP-dep_synth/lig_dom"/>
</dbReference>
<evidence type="ECO:0000259" key="5">
    <source>
        <dbReference type="PROSITE" id="PS50075"/>
    </source>
</evidence>
<keyword evidence="2" id="KW-0596">Phosphopantetheine</keyword>
<dbReference type="Gene3D" id="3.30.559.10">
    <property type="entry name" value="Chloramphenicol acetyltransferase-like domain"/>
    <property type="match status" value="2"/>
</dbReference>
<dbReference type="InterPro" id="IPR023213">
    <property type="entry name" value="CAT-like_dom_sf"/>
</dbReference>
<evidence type="ECO:0000256" key="4">
    <source>
        <dbReference type="ARBA" id="ARBA00022679"/>
    </source>
</evidence>
<dbReference type="InterPro" id="IPR014030">
    <property type="entry name" value="Ketoacyl_synth_N"/>
</dbReference>
<comment type="cofactor">
    <cofactor evidence="1">
        <name>pantetheine 4'-phosphate</name>
        <dbReference type="ChEBI" id="CHEBI:47942"/>
    </cofactor>
</comment>
<dbReference type="InterPro" id="IPR036736">
    <property type="entry name" value="ACP-like_sf"/>
</dbReference>
<dbReference type="SMART" id="SM01294">
    <property type="entry name" value="PKS_PP_betabranch"/>
    <property type="match status" value="1"/>
</dbReference>
<feature type="domain" description="Carrier" evidence="5">
    <location>
        <begin position="909"/>
        <end position="983"/>
    </location>
</feature>
<dbReference type="PANTHER" id="PTHR45527:SF14">
    <property type="entry name" value="PLIPASTATIN SYNTHASE SUBUNIT B"/>
    <property type="match status" value="1"/>
</dbReference>
<dbReference type="SMART" id="SM00823">
    <property type="entry name" value="PKS_PP"/>
    <property type="match status" value="4"/>
</dbReference>
<dbReference type="Gene3D" id="1.10.1240.100">
    <property type="match status" value="1"/>
</dbReference>
<feature type="domain" description="Carrier" evidence="5">
    <location>
        <begin position="3116"/>
        <end position="3193"/>
    </location>
</feature>
<dbReference type="Pfam" id="PF00668">
    <property type="entry name" value="Condensation"/>
    <property type="match status" value="2"/>
</dbReference>
<keyword evidence="3" id="KW-0597">Phosphoprotein</keyword>
<dbReference type="NCBIfam" id="NF003417">
    <property type="entry name" value="PRK04813.1"/>
    <property type="match status" value="2"/>
</dbReference>
<dbReference type="CDD" id="cd19531">
    <property type="entry name" value="LCL_NRPS-like"/>
    <property type="match status" value="1"/>
</dbReference>
<dbReference type="Pfam" id="PF00109">
    <property type="entry name" value="ketoacyl-synt"/>
    <property type="match status" value="1"/>
</dbReference>
<reference evidence="7 8" key="1">
    <citation type="submission" date="2019-07" db="EMBL/GenBank/DDBJ databases">
        <title>Draft genome for Aliikangiella sp. M105.</title>
        <authorList>
            <person name="Wang G."/>
        </authorList>
    </citation>
    <scope>NUCLEOTIDE SEQUENCE [LARGE SCALE GENOMIC DNA]</scope>
    <source>
        <strain evidence="7 8">M105</strain>
    </source>
</reference>
<dbReference type="EMBL" id="VIKS01000011">
    <property type="protein sequence ID" value="TQV86011.1"/>
    <property type="molecule type" value="Genomic_DNA"/>
</dbReference>
<dbReference type="Gene3D" id="3.30.300.30">
    <property type="match status" value="2"/>
</dbReference>
<evidence type="ECO:0000313" key="8">
    <source>
        <dbReference type="Proteomes" id="UP000315439"/>
    </source>
</evidence>
<dbReference type="Gene3D" id="2.30.38.10">
    <property type="entry name" value="Luciferase, Domain 3"/>
    <property type="match status" value="2"/>
</dbReference>
<dbReference type="InterPro" id="IPR020841">
    <property type="entry name" value="PKS_Beta-ketoAc_synthase_dom"/>
</dbReference>
<feature type="domain" description="Carrier" evidence="5">
    <location>
        <begin position="3"/>
        <end position="80"/>
    </location>
</feature>
<evidence type="ECO:0000256" key="2">
    <source>
        <dbReference type="ARBA" id="ARBA00022450"/>
    </source>
</evidence>
<dbReference type="InterPro" id="IPR010071">
    <property type="entry name" value="AA_adenyl_dom"/>
</dbReference>
<keyword evidence="8" id="KW-1185">Reference proteome</keyword>
<evidence type="ECO:0000313" key="7">
    <source>
        <dbReference type="EMBL" id="TQV86011.1"/>
    </source>
</evidence>
<organism evidence="7 8">
    <name type="scientific">Aliikangiella coralliicola</name>
    <dbReference type="NCBI Taxonomy" id="2592383"/>
    <lineage>
        <taxon>Bacteria</taxon>
        <taxon>Pseudomonadati</taxon>
        <taxon>Pseudomonadota</taxon>
        <taxon>Gammaproteobacteria</taxon>
        <taxon>Oceanospirillales</taxon>
        <taxon>Pleioneaceae</taxon>
        <taxon>Aliikangiella</taxon>
    </lineage>
</organism>
<dbReference type="NCBIfam" id="TIGR01733">
    <property type="entry name" value="AA-adenyl-dom"/>
    <property type="match status" value="2"/>
</dbReference>
<dbReference type="Gene3D" id="3.40.47.10">
    <property type="match status" value="1"/>
</dbReference>
<dbReference type="InterPro" id="IPR001242">
    <property type="entry name" value="Condensation_dom"/>
</dbReference>
<dbReference type="PROSITE" id="PS00455">
    <property type="entry name" value="AMP_BINDING"/>
    <property type="match status" value="2"/>
</dbReference>
<dbReference type="PROSITE" id="PS00012">
    <property type="entry name" value="PHOSPHOPANTETHEINE"/>
    <property type="match status" value="1"/>
</dbReference>
<dbReference type="OrthoDB" id="9757559at2"/>
<dbReference type="InterPro" id="IPR009081">
    <property type="entry name" value="PP-bd_ACP"/>
</dbReference>
<dbReference type="RefSeq" id="WP_142932930.1">
    <property type="nucleotide sequence ID" value="NZ_ML660167.1"/>
</dbReference>
<dbReference type="SUPFAM" id="SSF56801">
    <property type="entry name" value="Acetyl-CoA synthetase-like"/>
    <property type="match status" value="2"/>
</dbReference>
<evidence type="ECO:0000256" key="1">
    <source>
        <dbReference type="ARBA" id="ARBA00001957"/>
    </source>
</evidence>
<dbReference type="GO" id="GO:0031177">
    <property type="term" value="F:phosphopantetheine binding"/>
    <property type="evidence" value="ECO:0007669"/>
    <property type="project" value="InterPro"/>
</dbReference>
<dbReference type="SMART" id="SM00825">
    <property type="entry name" value="PKS_KS"/>
    <property type="match status" value="1"/>
</dbReference>
<dbReference type="SUPFAM" id="SSF53901">
    <property type="entry name" value="Thiolase-like"/>
    <property type="match status" value="1"/>
</dbReference>
<dbReference type="SUPFAM" id="SSF52777">
    <property type="entry name" value="CoA-dependent acyltransferases"/>
    <property type="match status" value="4"/>
</dbReference>
<dbReference type="CDD" id="cd00833">
    <property type="entry name" value="PKS"/>
    <property type="match status" value="1"/>
</dbReference>
<dbReference type="FunFam" id="3.30.300.30:FF:000015">
    <property type="entry name" value="Nonribosomal peptide synthase SidD"/>
    <property type="match status" value="2"/>
</dbReference>
<dbReference type="Pfam" id="PF22621">
    <property type="entry name" value="CurL-like_PKS_C"/>
    <property type="match status" value="1"/>
</dbReference>
<evidence type="ECO:0000256" key="3">
    <source>
        <dbReference type="ARBA" id="ARBA00022553"/>
    </source>
</evidence>
<accession>A0A545U967</accession>
<dbReference type="PANTHER" id="PTHR45527">
    <property type="entry name" value="NONRIBOSOMAL PEPTIDE SYNTHETASE"/>
    <property type="match status" value="1"/>
</dbReference>
<dbReference type="Gene3D" id="1.10.1200.10">
    <property type="entry name" value="ACP-like"/>
    <property type="match status" value="4"/>
</dbReference>
<gene>
    <name evidence="7" type="ORF">FLL46_19055</name>
</gene>
<dbReference type="Pfam" id="PF00501">
    <property type="entry name" value="AMP-binding"/>
    <property type="match status" value="2"/>
</dbReference>
<dbReference type="FunFam" id="1.10.1200.10:FF:000005">
    <property type="entry name" value="Nonribosomal peptide synthetase 1"/>
    <property type="match status" value="1"/>
</dbReference>
<name>A0A545U967_9GAMM</name>
<dbReference type="Gene3D" id="3.40.50.980">
    <property type="match status" value="4"/>
</dbReference>
<dbReference type="Pfam" id="PF02801">
    <property type="entry name" value="Ketoacyl-synt_C"/>
    <property type="match status" value="1"/>
</dbReference>
<sequence>MGAVELNVLSEVSKIVESTLKLPAGKLDVDAELESFGLDSIITMELMTNLSKKFDVSMTPAQFSDVNTVNELARTIQENLADVAVDTKEQADTQKDNAEVGKHKINQLDNAKINSPELIAAANFNTFNFNALQSNRLSHKSNRRFIKNEKSSKVSNQSYFENLLNYIKQKFSIDLSHQSFRTLDEVVEVLVSQHFEDLLSHYQLTEASLISGDNYTSRADSDFDQTLMHHFDVAIVGLSCRFPDAPDARTFWNNLVTEKNSIREIPKSRWDWEEHYAQEPTPGKTVTKWGALIEDVDCFDPSFFNLSADEAKVLDPQERLLLQQVYLGLEDAGIDAGRLRGSNTGVFIGYEYAEYEQYLRDHAGQIANAPLFNSSSPTYYLANRLSYLFDFCGPSESINTNCASSAVAINRAYYSLLNQESEVAVAGGVCLNLFVNDYITGSQYGMLSPDGTCGVFDDNANGFTRGEGVGVVVLKRLADAERDNNHIYGVIKACHQNNRGGANDLSEIKHEAITRVIGDCYDKAGINPETIDYIEVDGYSTKWGDSFEFEGIKNVFKGQKPGHKPNRHKHCALGSVKGNIGHLEPASGIASVIKVALSLKHRKFPATITKRQVSDFIDIKQKSHPLYIADREIEFEGIRGEQDRLIRAGVNSFADSGANVHIVLEEYVTSKQNNHLQQETAAVNQAQLFILSAKDRARLADYVDRYIDFLSAESGVEFADLIYSLQTGREAMTERLAVIATSADELLKKLTLIKDFNFLNGAGKASEFESRGIYHCDLNQAEKNPLVDSITEEMASQMVGESVQTAQWQQVALLWTNGVVVPWMEIWQGKSVQRTSLPAYPFAKQRYWLSSSDEQELDGPKISQQSPLNEIQNNTLNEEPFVETALTEEWVISADSNQSSQAVAMDSVEKIRLFLQQVVARQLDKKLNEIDIEQNYLELGMNSLGIADLIQQTNQLLQEKLSPSLVFKYMDIKKLSDYLVESFPEKVDGLTATKSKKLAIRQGERGAVTVESAPLTTVKKVNKKREEQCREFPLSIGEKGLYILQKLHPEMSAYNVPLCFKVSQKLNLEALAQAWLFLQKQFPILTARISEVDGVLYHQLDEQCETSFQKQTIELDIDLDDEQELLAFLQDRAKQSFDLNHGPLTRIELFALKDSRSKNNGKQKAPNDCYIILITIHHIIFDGASAEVLLRSLFTFYQQLCQGDKVFLQEGLAGYQSYVSWEESLINSNEGISHGEYWQQQLSGELPSFELFSETSKTQTTTFEGKTLIQELPAEIAQWVHQISQSQSVQPSAIFLAVFQLLLHKYTSQEDIIIGMPVMGRTEREFANEIGYFINMLPLRNNCSPSLKFKAFLRNVQSNMLDALYHSSYPFPLMLERLQLNQGEKNPVFQVSYAYHNFVPEADYSLFPHLEALEIETLNQVSQEGDFDLGLEISEDQESFSAYLKYNSDLYSQDSIQRLFENYCVLFKEIANSPDLNIGDYPIIDADEKRRLLIDNNQTKMSYPRKQCIHQLFAKQAKRHPDKIAAVFGQEKLSYQQLYKKSSKLALYLQGQGVKPDSLVGLCVERSLDMLVGMLGILQAGGAYVPLDPNYPEERLSYMLQDISQHNETSIVLTQEKLQDKLNKLVADETQLVDLDNWSTISHRVAELKKQSFKLRQTVKPDNLAYVIYTSGSTGQPKGVMVEHQSLQSLCAWHKKAFEVTEKSRATQVANIAFDAATWEIWPYLLHSASLVIVPNELSLDIEQLNQLIVDNEITHSFLVTPIAQQLLQQFDGKSQQAEQTKLEYLLIGGDKLSKYEDKNYPFTVVNNYGPTESTVVATSFPIEGNFPIQNIGRPIGNTQVYILDANHHPQPVGVAGELHIAGDGLARGYLNQPELTDEKFIDNVFNPGTRLYKTGDMARWLADGTIEYLGRVDTQVKIRGFRIEVGEIETQLNLYPEIKDSVVVVQEHNGNPQLVAFYLAIDSEMGDFTSVSTEKLKAHLQQTLPVYMVPATFAGLKAIPLTANGKVDRKSLEKRTVNIESTQVFSAATTEIEKQLVTIWGELLNLDSENIGVNDNFFELGGHSLIVTQLISMIRSELKIELPLKAVFEHGSIKALAQIISQCEEQATPAIIPVDRSKLESLPLSYAQERLWFIDQLESDNATYNIPGAVVLKGDIDINLIEQAFNLIIARHENLRTTFPVENGQAQQLIQEGFSFKLERADFSHCKARKTRHKKAIQLCQADAIKPFKLATGPLIRGIVIKLAAQEHVLMLNMHHIVSDGWSMVVLINEFELILNELSQYHPEQNKSISLPPLAIQYADYSAWQRNWLENEGVLKRQLAYWQEKLAGLPESLNLMTDFPRPGVQSFTGANLSFSFDSQLTKSLQQFSEKHSCTLYMTLLSAFKVLMYRYTGQEDICVGSPIANRQYGETEKLVGMFVNTLALRSQIKDQDTLADLVSKVKDTCLEAYENQDTPFEKIVDLLRPQRNMAMSPLFQVMFVLQNTDLDRTKRGEVEKQNLPFEIEDFSLDNEISQFDLTFEFAEVENGLSGSIQYCKALFKPETISRMVEHFTTLCQVLMNEPDTPIAALDYVGDSEKQGLLVDNNQTKMSYPRKQCIHQLFAKQAKRHPDKIAAVFGQEKLSYQQLYKKSSKLALYLQGQGVKPDSLVGLCVERSLDMLVGMLGILQAGGAYVPLDPNYPEERLSYMLQDISRHNETSIVLTQGKLQDKLNKLVADETQLVDLDNWSTISHRVAKLKKQSFKLRQTVKPDNLAYVIYTSGSTGQPKGVMVEHQSLQSLCAWHKKAFEVTEKSRATQVANIAFDAATWEIWPYLLHSASLVIVPNELSLDIGQLNQLIIDNEITHSFLVTPIAQQLLQQFDGKSQQAEQTKLQYLLIGGDKLSKYEDKNYPFTVVNNYGPTESTVVATSFPIEGDFPIQNIGRPIANTQVYILDANHHPQPVGVAGELHIAGDGLARGYLNQPELTDEKFIDNVFNPGTRLYKTGDMARWLVDGTIEYLGRVDTQVKIRGFRIEVGEIETQLNLYPEIKDSVVVVQEHNGNPQLVAFYLAIDSETGDFTSVSTEKLKAHLQQTLPVYMVPATFAGLKAIPLTANGKVDRSALEQMPISIASTNEYVAPSNEIEQQLTIICGQLLNLKSEKIGINDNFFELGGHSLLATQFISMIREQLAVDIPLKVLFDVNNLADIASVIKAIKAQTEQMIDIEKSNSDVIDSDTEFEEISL</sequence>
<dbReference type="FunFam" id="3.40.50.980:FF:000001">
    <property type="entry name" value="Non-ribosomal peptide synthetase"/>
    <property type="match status" value="2"/>
</dbReference>
<dbReference type="PROSITE" id="PS52004">
    <property type="entry name" value="KS3_2"/>
    <property type="match status" value="1"/>
</dbReference>
<dbReference type="FunFam" id="3.40.50.12780:FF:000012">
    <property type="entry name" value="Non-ribosomal peptide synthetase"/>
    <property type="match status" value="2"/>
</dbReference>
<dbReference type="Pfam" id="PF00550">
    <property type="entry name" value="PP-binding"/>
    <property type="match status" value="4"/>
</dbReference>
<dbReference type="Proteomes" id="UP000315439">
    <property type="component" value="Unassembled WGS sequence"/>
</dbReference>
<evidence type="ECO:0000259" key="6">
    <source>
        <dbReference type="PROSITE" id="PS52004"/>
    </source>
</evidence>
<dbReference type="InterPro" id="IPR045851">
    <property type="entry name" value="AMP-bd_C_sf"/>
</dbReference>
<dbReference type="FunFam" id="2.30.38.10:FF:000001">
    <property type="entry name" value="Non-ribosomal peptide synthetase PvdI"/>
    <property type="match status" value="2"/>
</dbReference>
<comment type="caution">
    <text evidence="7">The sequence shown here is derived from an EMBL/GenBank/DDBJ whole genome shotgun (WGS) entry which is preliminary data.</text>
</comment>
<dbReference type="InterPro" id="IPR020806">
    <property type="entry name" value="PKS_PP-bd"/>
</dbReference>
<dbReference type="PROSITE" id="PS50075">
    <property type="entry name" value="CARRIER"/>
    <property type="match status" value="4"/>
</dbReference>
<dbReference type="GO" id="GO:0044550">
    <property type="term" value="P:secondary metabolite biosynthetic process"/>
    <property type="evidence" value="ECO:0007669"/>
    <property type="project" value="TreeGrafter"/>
</dbReference>
<feature type="domain" description="Ketosynthase family 3 (KS3)" evidence="6">
    <location>
        <begin position="230"/>
        <end position="666"/>
    </location>
</feature>